<gene>
    <name evidence="2" type="ORF">DFP90_105343</name>
</gene>
<dbReference type="PANTHER" id="PTHR43056:SF5">
    <property type="entry name" value="PEPTIDASE S9 PROLYL OLIGOPEPTIDASE CATALYTIC DOMAIN-CONTAINING PROTEIN"/>
    <property type="match status" value="1"/>
</dbReference>
<dbReference type="Gene3D" id="3.40.50.1820">
    <property type="entry name" value="alpha/beta hydrolase"/>
    <property type="match status" value="1"/>
</dbReference>
<comment type="caution">
    <text evidence="2">The sequence shown here is derived from an EMBL/GenBank/DDBJ whole genome shotgun (WGS) entry which is preliminary data.</text>
</comment>
<name>A0A3D9HKF1_9PROT</name>
<feature type="domain" description="Peptidase S9 prolyl oligopeptidase catalytic" evidence="1">
    <location>
        <begin position="417"/>
        <end position="622"/>
    </location>
</feature>
<dbReference type="RefSeq" id="WP_115937195.1">
    <property type="nucleotide sequence ID" value="NZ_QRDW01000005.1"/>
</dbReference>
<evidence type="ECO:0000313" key="2">
    <source>
        <dbReference type="EMBL" id="RED49970.1"/>
    </source>
</evidence>
<dbReference type="GO" id="GO:0008236">
    <property type="term" value="F:serine-type peptidase activity"/>
    <property type="evidence" value="ECO:0007669"/>
    <property type="project" value="InterPro"/>
</dbReference>
<dbReference type="SUPFAM" id="SSF53474">
    <property type="entry name" value="alpha/beta-Hydrolases"/>
    <property type="match status" value="1"/>
</dbReference>
<protein>
    <submittedName>
        <fullName evidence="2">Dipeptidyl aminopeptidase/acylaminoacyl peptidase</fullName>
    </submittedName>
</protein>
<keyword evidence="2" id="KW-0378">Hydrolase</keyword>
<evidence type="ECO:0000313" key="3">
    <source>
        <dbReference type="Proteomes" id="UP000256845"/>
    </source>
</evidence>
<organism evidence="2 3">
    <name type="scientific">Aestuariispira insulae</name>
    <dbReference type="NCBI Taxonomy" id="1461337"/>
    <lineage>
        <taxon>Bacteria</taxon>
        <taxon>Pseudomonadati</taxon>
        <taxon>Pseudomonadota</taxon>
        <taxon>Alphaproteobacteria</taxon>
        <taxon>Rhodospirillales</taxon>
        <taxon>Kiloniellaceae</taxon>
        <taxon>Aestuariispira</taxon>
    </lineage>
</organism>
<dbReference type="OrthoDB" id="1094230at2"/>
<dbReference type="GO" id="GO:0004177">
    <property type="term" value="F:aminopeptidase activity"/>
    <property type="evidence" value="ECO:0007669"/>
    <property type="project" value="UniProtKB-KW"/>
</dbReference>
<dbReference type="AlphaFoldDB" id="A0A3D9HKF1"/>
<reference evidence="2 3" key="1">
    <citation type="submission" date="2018-07" db="EMBL/GenBank/DDBJ databases">
        <title>Genomic Encyclopedia of Type Strains, Phase III (KMG-III): the genomes of soil and plant-associated and newly described type strains.</title>
        <authorList>
            <person name="Whitman W."/>
        </authorList>
    </citation>
    <scope>NUCLEOTIDE SEQUENCE [LARGE SCALE GENOMIC DNA]</scope>
    <source>
        <strain evidence="2 3">CECT 8488</strain>
    </source>
</reference>
<dbReference type="Proteomes" id="UP000256845">
    <property type="component" value="Unassembled WGS sequence"/>
</dbReference>
<keyword evidence="3" id="KW-1185">Reference proteome</keyword>
<dbReference type="GO" id="GO:0006508">
    <property type="term" value="P:proteolysis"/>
    <property type="evidence" value="ECO:0007669"/>
    <property type="project" value="InterPro"/>
</dbReference>
<sequence length="637" mass="69796">MTKTVAPYGSWPSQITTDLLTKGAVSLGQIAVEDGKAVWTEMRPSEAGRSALVTEGADGGLKDLISEPFNARSWVHEYGGGAFAVGGDVVWFIDPKEKALMRLKPGQSPERVLAKARTAFADFLIDEKRQRLIAVSETLNPDSEATNQLVAIGFDGSLEVLAKGADFYCAPKLSPDGGRLAWIQWHHPNMPWDGTELVEARLDEAGRITGQRIVAGGAEESVFQPEYNHAGQLHYVSDRSGFWNIYRDGEVPLHYAFEAEFGLPHWIFGMRTYGFLEDDTIVCTYSEKGEWRLGQLDPATGSLSGMDIPWCGFDSLVCEGRKAWFVGARADRPDELVEFDIDSGAGRILRSAAELDVPAGDISIGQAVAFPTDGGDSAYAYYYPPSNSGFEGPAEEKPPLIVRSHGGPTGQSTRGLSLKYQYWTSRGFAVLDVNYSGSTGYGRAYRERLNGNWGVADVADCVNGARYCADKGWADPDRLIIAGGSAGGYTTLCALTFQDVFKAGCSSYGIGDLTALANDTHKFESRYLDNLIGRWPDDASIYRSRSPLNATEKLNCPILFLQGEEDKVVPPNQAEKMVNALKDKNLPVAYLLFEGEGHGFRRADTIRRALEAELSFYAQIFDFQPAEKIDRLDIDNL</sequence>
<dbReference type="PANTHER" id="PTHR43056">
    <property type="entry name" value="PEPTIDASE S9 PROLYL OLIGOPEPTIDASE"/>
    <property type="match status" value="1"/>
</dbReference>
<dbReference type="EMBL" id="QRDW01000005">
    <property type="protein sequence ID" value="RED49970.1"/>
    <property type="molecule type" value="Genomic_DNA"/>
</dbReference>
<keyword evidence="2" id="KW-0031">Aminopeptidase</keyword>
<evidence type="ECO:0000259" key="1">
    <source>
        <dbReference type="Pfam" id="PF00326"/>
    </source>
</evidence>
<dbReference type="SUPFAM" id="SSF82171">
    <property type="entry name" value="DPP6 N-terminal domain-like"/>
    <property type="match status" value="1"/>
</dbReference>
<dbReference type="InterPro" id="IPR050585">
    <property type="entry name" value="Xaa-Pro_dipeptidyl-ppase/CocE"/>
</dbReference>
<keyword evidence="2" id="KW-0645">Protease</keyword>
<dbReference type="Pfam" id="PF00326">
    <property type="entry name" value="Peptidase_S9"/>
    <property type="match status" value="1"/>
</dbReference>
<accession>A0A3D9HKF1</accession>
<dbReference type="InterPro" id="IPR029058">
    <property type="entry name" value="AB_hydrolase_fold"/>
</dbReference>
<proteinExistence type="predicted"/>
<dbReference type="InterPro" id="IPR001375">
    <property type="entry name" value="Peptidase_S9_cat"/>
</dbReference>